<feature type="transmembrane region" description="Helical" evidence="10">
    <location>
        <begin position="446"/>
        <end position="473"/>
    </location>
</feature>
<feature type="transmembrane region" description="Helical" evidence="10">
    <location>
        <begin position="298"/>
        <end position="319"/>
    </location>
</feature>
<feature type="coiled-coil region" evidence="9">
    <location>
        <begin position="42"/>
        <end position="69"/>
    </location>
</feature>
<organism evidence="11 12">
    <name type="scientific">Stylonychia lemnae</name>
    <name type="common">Ciliate</name>
    <dbReference type="NCBI Taxonomy" id="5949"/>
    <lineage>
        <taxon>Eukaryota</taxon>
        <taxon>Sar</taxon>
        <taxon>Alveolata</taxon>
        <taxon>Ciliophora</taxon>
        <taxon>Intramacronucleata</taxon>
        <taxon>Spirotrichea</taxon>
        <taxon>Stichotrichia</taxon>
        <taxon>Sporadotrichida</taxon>
        <taxon>Oxytrichidae</taxon>
        <taxon>Stylonychinae</taxon>
        <taxon>Stylonychia</taxon>
    </lineage>
</organism>
<evidence type="ECO:0000256" key="5">
    <source>
        <dbReference type="ARBA" id="ARBA00022989"/>
    </source>
</evidence>
<dbReference type="OrthoDB" id="44789at2759"/>
<sequence>MSNVDFNKMNVGSNALYYHILNLFFRLILQRLANNRSSCKNLENGQEQRQLTQKELQQLKSEQQGLNQLFGGLNPYHFLYLLILGAIGAVLAFTIDATVFFINSHKVKWAHDEDFNFYGREYISRDSEGSGVPEMKGVLAGVHLHKFLAINALVGKWVGIVAALSGGLSMGRQGAFVHMSCVMYGAAICVGTVATFGAPIGGVIFSMELTSTYYMVGNLWKSFLAGMSSIIVYHMLHSIGYIKIPKHTQFSDININHEMIFFVILGFISAGVAGLFNHVLTKLIFLRVRLKNPYISNRWKWCCTVSLFISFIGFPIHYLHFSEKKVQDMFFSIHNMETLVDGDTWGDPLQVFNLVVYCILKFFFIVLSISCPIPNGIFAPVFSLGAGIGRLYGHILLKLGEQIGVKLIQSEAIYAVVGAAAIGGTVTKTVSTVIIVFELLGQVDQIIVPVMVGLMVGMWASQGISMGIFDVVIEFKNFPYMPSLGSVAAYSQKASDIMNRTFMYLSKDSKIRDLPVVLNKTQQCSVTIPVVESEEDKTLLYTVTSTSLRKYLFEHYRLVAQLLDMPVKREIDQYLYALTEVNDKNPANKKEISVDPLIHMIHEEFSSLDEERREIIESFWNSPVNFSDPSLQINSSPFLVMQDTPMSKIHFLFTMLNINLLIVLKKGVIKGIITKLEFIQKRKSAVVQIEQDKKKQRRQKRMIEMGRRL</sequence>
<dbReference type="Pfam" id="PF00654">
    <property type="entry name" value="Voltage_CLC"/>
    <property type="match status" value="1"/>
</dbReference>
<dbReference type="EMBL" id="CCKQ01004651">
    <property type="protein sequence ID" value="CDW75809.1"/>
    <property type="molecule type" value="Genomic_DNA"/>
</dbReference>
<keyword evidence="7 10" id="KW-0472">Membrane</keyword>
<dbReference type="InParanoid" id="A0A078A4V8"/>
<keyword evidence="3 10" id="KW-0812">Transmembrane</keyword>
<proteinExistence type="predicted"/>
<evidence type="ECO:0000256" key="6">
    <source>
        <dbReference type="ARBA" id="ARBA00023065"/>
    </source>
</evidence>
<feature type="transmembrane region" description="Helical" evidence="10">
    <location>
        <begin position="259"/>
        <end position="278"/>
    </location>
</feature>
<gene>
    <name evidence="11" type="primary">Contig15915.g16965</name>
    <name evidence="11" type="ORF">STYLEM_4804</name>
</gene>
<keyword evidence="5 10" id="KW-1133">Transmembrane helix</keyword>
<dbReference type="PRINTS" id="PR00762">
    <property type="entry name" value="CLCHANNEL"/>
</dbReference>
<dbReference type="OMA" id="CLDWTPW"/>
<dbReference type="GO" id="GO:0005247">
    <property type="term" value="F:voltage-gated chloride channel activity"/>
    <property type="evidence" value="ECO:0007669"/>
    <property type="project" value="TreeGrafter"/>
</dbReference>
<accession>A0A078A4V8</accession>
<dbReference type="GO" id="GO:0016020">
    <property type="term" value="C:membrane"/>
    <property type="evidence" value="ECO:0007669"/>
    <property type="project" value="UniProtKB-SubCell"/>
</dbReference>
<comment type="subcellular location">
    <subcellularLocation>
        <location evidence="1">Membrane</location>
        <topology evidence="1">Multi-pass membrane protein</topology>
    </subcellularLocation>
</comment>
<dbReference type="Proteomes" id="UP000039865">
    <property type="component" value="Unassembled WGS sequence"/>
</dbReference>
<evidence type="ECO:0000313" key="11">
    <source>
        <dbReference type="EMBL" id="CDW75809.1"/>
    </source>
</evidence>
<dbReference type="Gene3D" id="1.10.3080.10">
    <property type="entry name" value="Clc chloride channel"/>
    <property type="match status" value="1"/>
</dbReference>
<dbReference type="InterPro" id="IPR001807">
    <property type="entry name" value="ClC"/>
</dbReference>
<dbReference type="PANTHER" id="PTHR45720:SF10">
    <property type="entry name" value="CHLORIDE CHANNEL PROTEIN 2"/>
    <property type="match status" value="1"/>
</dbReference>
<feature type="transmembrane region" description="Helical" evidence="10">
    <location>
        <begin position="147"/>
        <end position="169"/>
    </location>
</feature>
<evidence type="ECO:0000256" key="9">
    <source>
        <dbReference type="SAM" id="Coils"/>
    </source>
</evidence>
<dbReference type="Gene3D" id="3.10.580.10">
    <property type="entry name" value="CBS-domain"/>
    <property type="match status" value="1"/>
</dbReference>
<feature type="transmembrane region" description="Helical" evidence="10">
    <location>
        <begin position="219"/>
        <end position="239"/>
    </location>
</feature>
<evidence type="ECO:0000256" key="7">
    <source>
        <dbReference type="ARBA" id="ARBA00023136"/>
    </source>
</evidence>
<evidence type="ECO:0000256" key="2">
    <source>
        <dbReference type="ARBA" id="ARBA00022448"/>
    </source>
</evidence>
<evidence type="ECO:0000256" key="4">
    <source>
        <dbReference type="ARBA" id="ARBA00022737"/>
    </source>
</evidence>
<evidence type="ECO:0000256" key="3">
    <source>
        <dbReference type="ARBA" id="ARBA00022692"/>
    </source>
</evidence>
<keyword evidence="4" id="KW-0677">Repeat</keyword>
<evidence type="ECO:0000256" key="1">
    <source>
        <dbReference type="ARBA" id="ARBA00004141"/>
    </source>
</evidence>
<evidence type="ECO:0000313" key="12">
    <source>
        <dbReference type="Proteomes" id="UP000039865"/>
    </source>
</evidence>
<feature type="transmembrane region" description="Helical" evidence="10">
    <location>
        <begin position="78"/>
        <end position="102"/>
    </location>
</feature>
<keyword evidence="8" id="KW-0868">Chloride</keyword>
<dbReference type="PANTHER" id="PTHR45720">
    <property type="entry name" value="CHLORIDE CHANNEL PROTEIN 2"/>
    <property type="match status" value="1"/>
</dbReference>
<feature type="transmembrane region" description="Helical" evidence="10">
    <location>
        <begin position="351"/>
        <end position="370"/>
    </location>
</feature>
<name>A0A078A4V8_STYLE</name>
<feature type="transmembrane region" description="Helical" evidence="10">
    <location>
        <begin position="376"/>
        <end position="393"/>
    </location>
</feature>
<evidence type="ECO:0000256" key="10">
    <source>
        <dbReference type="SAM" id="Phobius"/>
    </source>
</evidence>
<protein>
    <submittedName>
        <fullName evidence="11">Voltage-gated chloride channel protein</fullName>
    </submittedName>
</protein>
<keyword evidence="6" id="KW-0406">Ion transport</keyword>
<dbReference type="InterPro" id="IPR050970">
    <property type="entry name" value="Cl_channel_volt-gated"/>
</dbReference>
<dbReference type="InterPro" id="IPR014743">
    <property type="entry name" value="Cl-channel_core"/>
</dbReference>
<reference evidence="11 12" key="1">
    <citation type="submission" date="2014-06" db="EMBL/GenBank/DDBJ databases">
        <authorList>
            <person name="Swart Estienne"/>
        </authorList>
    </citation>
    <scope>NUCLEOTIDE SEQUENCE [LARGE SCALE GENOMIC DNA]</scope>
    <source>
        <strain evidence="11 12">130c</strain>
    </source>
</reference>
<feature type="transmembrane region" description="Helical" evidence="10">
    <location>
        <begin position="181"/>
        <end position="207"/>
    </location>
</feature>
<evidence type="ECO:0000256" key="8">
    <source>
        <dbReference type="ARBA" id="ARBA00023214"/>
    </source>
</evidence>
<dbReference type="InterPro" id="IPR046342">
    <property type="entry name" value="CBS_dom_sf"/>
</dbReference>
<keyword evidence="12" id="KW-1185">Reference proteome</keyword>
<dbReference type="AlphaFoldDB" id="A0A078A4V8"/>
<dbReference type="SUPFAM" id="SSF54631">
    <property type="entry name" value="CBS-domain pair"/>
    <property type="match status" value="1"/>
</dbReference>
<keyword evidence="9" id="KW-0175">Coiled coil</keyword>
<dbReference type="SUPFAM" id="SSF81340">
    <property type="entry name" value="Clc chloride channel"/>
    <property type="match status" value="1"/>
</dbReference>
<feature type="transmembrane region" description="Helical" evidence="10">
    <location>
        <begin position="413"/>
        <end position="440"/>
    </location>
</feature>
<keyword evidence="2" id="KW-0813">Transport</keyword>